<protein>
    <recommendedName>
        <fullName evidence="2">EF-hand domain-containing protein</fullName>
    </recommendedName>
</protein>
<sequence length="158" mass="16498">MISSIGSTSSMTTMYGTSAMGRQQPPPPPDQDVFQVSDSDGDGLVSESELETLTQALEETTGTSIDTEDALASFDSDEDGALSGQELKGMMDSFGLAPSGRVDNETDTIMNMQSAQVSTATALSAYTTNAEDDQISQLMDILTGATSSQSVFGIDVNV</sequence>
<dbReference type="InterPro" id="IPR002048">
    <property type="entry name" value="EF_hand_dom"/>
</dbReference>
<dbReference type="PROSITE" id="PS50222">
    <property type="entry name" value="EF_HAND_2"/>
    <property type="match status" value="2"/>
</dbReference>
<evidence type="ECO:0000313" key="3">
    <source>
        <dbReference type="EMBL" id="GAU09886.1"/>
    </source>
</evidence>
<feature type="region of interest" description="Disordered" evidence="1">
    <location>
        <begin position="1"/>
        <end position="44"/>
    </location>
</feature>
<dbReference type="SUPFAM" id="SSF47473">
    <property type="entry name" value="EF-hand"/>
    <property type="match status" value="1"/>
</dbReference>
<reference evidence="4" key="1">
    <citation type="submission" date="2016-06" db="EMBL/GenBank/DDBJ databases">
        <title>Draft genome sequence of Desulfoplanes formicivorans strain Pf12B.</title>
        <authorList>
            <person name="Watanabe M."/>
            <person name="Kojima H."/>
            <person name="Fukui M."/>
        </authorList>
    </citation>
    <scope>NUCLEOTIDE SEQUENCE [LARGE SCALE GENOMIC DNA]</scope>
    <source>
        <strain evidence="4">Pf12B</strain>
    </source>
</reference>
<feature type="domain" description="EF-hand" evidence="2">
    <location>
        <begin position="31"/>
        <end position="60"/>
    </location>
</feature>
<dbReference type="Proteomes" id="UP000095200">
    <property type="component" value="Unassembled WGS sequence"/>
</dbReference>
<dbReference type="RefSeq" id="WP_069860111.1">
    <property type="nucleotide sequence ID" value="NZ_BDFE01000020.1"/>
</dbReference>
<feature type="domain" description="EF-hand" evidence="2">
    <location>
        <begin position="62"/>
        <end position="97"/>
    </location>
</feature>
<comment type="caution">
    <text evidence="3">The sequence shown here is derived from an EMBL/GenBank/DDBJ whole genome shotgun (WGS) entry which is preliminary data.</text>
</comment>
<evidence type="ECO:0000313" key="4">
    <source>
        <dbReference type="Proteomes" id="UP000095200"/>
    </source>
</evidence>
<feature type="region of interest" description="Disordered" evidence="1">
    <location>
        <begin position="58"/>
        <end position="83"/>
    </location>
</feature>
<dbReference type="EMBL" id="BDFE01000020">
    <property type="protein sequence ID" value="GAU09886.1"/>
    <property type="molecule type" value="Genomic_DNA"/>
</dbReference>
<proteinExistence type="predicted"/>
<dbReference type="PROSITE" id="PS00018">
    <property type="entry name" value="EF_HAND_1"/>
    <property type="match status" value="2"/>
</dbReference>
<evidence type="ECO:0000259" key="2">
    <source>
        <dbReference type="PROSITE" id="PS50222"/>
    </source>
</evidence>
<dbReference type="InterPro" id="IPR018247">
    <property type="entry name" value="EF_Hand_1_Ca_BS"/>
</dbReference>
<dbReference type="STRING" id="1592317.DPF_2622"/>
<dbReference type="InterPro" id="IPR011992">
    <property type="entry name" value="EF-hand-dom_pair"/>
</dbReference>
<gene>
    <name evidence="3" type="ORF">DPF_2622</name>
</gene>
<dbReference type="GO" id="GO:0005509">
    <property type="term" value="F:calcium ion binding"/>
    <property type="evidence" value="ECO:0007669"/>
    <property type="project" value="InterPro"/>
</dbReference>
<organism evidence="3 4">
    <name type="scientific">Desulfoplanes formicivorans</name>
    <dbReference type="NCBI Taxonomy" id="1592317"/>
    <lineage>
        <taxon>Bacteria</taxon>
        <taxon>Pseudomonadati</taxon>
        <taxon>Thermodesulfobacteriota</taxon>
        <taxon>Desulfovibrionia</taxon>
        <taxon>Desulfovibrionales</taxon>
        <taxon>Desulfoplanaceae</taxon>
        <taxon>Desulfoplanes</taxon>
    </lineage>
</organism>
<keyword evidence="4" id="KW-1185">Reference proteome</keyword>
<dbReference type="AlphaFoldDB" id="A0A194ALI1"/>
<dbReference type="Pfam" id="PF13202">
    <property type="entry name" value="EF-hand_5"/>
    <property type="match status" value="2"/>
</dbReference>
<feature type="compositionally biased region" description="Low complexity" evidence="1">
    <location>
        <begin position="1"/>
        <end position="23"/>
    </location>
</feature>
<accession>A0A194ALI1</accession>
<name>A0A194ALI1_9BACT</name>
<dbReference type="Gene3D" id="1.10.238.10">
    <property type="entry name" value="EF-hand"/>
    <property type="match status" value="1"/>
</dbReference>
<evidence type="ECO:0000256" key="1">
    <source>
        <dbReference type="SAM" id="MobiDB-lite"/>
    </source>
</evidence>
<dbReference type="SMART" id="SM00054">
    <property type="entry name" value="EFh"/>
    <property type="match status" value="2"/>
</dbReference>